<protein>
    <submittedName>
        <fullName evidence="2">Uncharacterized protein</fullName>
    </submittedName>
</protein>
<comment type="caution">
    <text evidence="2">The sequence shown here is derived from an EMBL/GenBank/DDBJ whole genome shotgun (WGS) entry which is preliminary data.</text>
</comment>
<reference evidence="2" key="1">
    <citation type="submission" date="2023-06" db="EMBL/GenBank/DDBJ databases">
        <authorList>
            <consortium name="Lawrence Berkeley National Laboratory"/>
            <person name="Ahrendt S."/>
            <person name="Sahu N."/>
            <person name="Indic B."/>
            <person name="Wong-Bajracharya J."/>
            <person name="Merenyi Z."/>
            <person name="Ke H.-M."/>
            <person name="Monk M."/>
            <person name="Kocsube S."/>
            <person name="Drula E."/>
            <person name="Lipzen A."/>
            <person name="Balint B."/>
            <person name="Henrissat B."/>
            <person name="Andreopoulos B."/>
            <person name="Martin F.M."/>
            <person name="Harder C.B."/>
            <person name="Rigling D."/>
            <person name="Ford K.L."/>
            <person name="Foster G.D."/>
            <person name="Pangilinan J."/>
            <person name="Papanicolaou A."/>
            <person name="Barry K."/>
            <person name="LaButti K."/>
            <person name="Viragh M."/>
            <person name="Koriabine M."/>
            <person name="Yan M."/>
            <person name="Riley R."/>
            <person name="Champramary S."/>
            <person name="Plett K.L."/>
            <person name="Tsai I.J."/>
            <person name="Slot J."/>
            <person name="Sipos G."/>
            <person name="Plett J."/>
            <person name="Nagy L.G."/>
            <person name="Grigoriev I.V."/>
        </authorList>
    </citation>
    <scope>NUCLEOTIDE SEQUENCE</scope>
    <source>
        <strain evidence="2">ICMP 16352</strain>
    </source>
</reference>
<accession>A0AA39U9N5</accession>
<gene>
    <name evidence="2" type="ORF">IW261DRAFT_1562591</name>
</gene>
<dbReference type="AlphaFoldDB" id="A0AA39U9N5"/>
<evidence type="ECO:0000256" key="1">
    <source>
        <dbReference type="SAM" id="MobiDB-lite"/>
    </source>
</evidence>
<name>A0AA39U9N5_9AGAR</name>
<evidence type="ECO:0000313" key="3">
    <source>
        <dbReference type="Proteomes" id="UP001175227"/>
    </source>
</evidence>
<keyword evidence="3" id="KW-1185">Reference proteome</keyword>
<proteinExistence type="predicted"/>
<dbReference type="EMBL" id="JAUEPR010000008">
    <property type="protein sequence ID" value="KAK0481302.1"/>
    <property type="molecule type" value="Genomic_DNA"/>
</dbReference>
<evidence type="ECO:0000313" key="2">
    <source>
        <dbReference type="EMBL" id="KAK0481302.1"/>
    </source>
</evidence>
<feature type="region of interest" description="Disordered" evidence="1">
    <location>
        <begin position="69"/>
        <end position="98"/>
    </location>
</feature>
<dbReference type="Proteomes" id="UP001175227">
    <property type="component" value="Unassembled WGS sequence"/>
</dbReference>
<organism evidence="2 3">
    <name type="scientific">Armillaria novae-zelandiae</name>
    <dbReference type="NCBI Taxonomy" id="153914"/>
    <lineage>
        <taxon>Eukaryota</taxon>
        <taxon>Fungi</taxon>
        <taxon>Dikarya</taxon>
        <taxon>Basidiomycota</taxon>
        <taxon>Agaricomycotina</taxon>
        <taxon>Agaricomycetes</taxon>
        <taxon>Agaricomycetidae</taxon>
        <taxon>Agaricales</taxon>
        <taxon>Marasmiineae</taxon>
        <taxon>Physalacriaceae</taxon>
        <taxon>Armillaria</taxon>
    </lineage>
</organism>
<sequence>MALKHQNIIIQGKWYWKLIGEYDNSQNEEKVTHTETVEKTTSYTVSTFRQDVVNETKKAIESNTIQAGAGASYGPVSASRMMKSQSEDTQETKSKTDETFEVGPHILTPRGAKRGEESAGEVDIDVVIEEQEFIKDVKVVYSDEASGQPDGRGFGGKYVSLVPVYTKDIREAAVSFEVIIQADPIHEEGLPISLQARVATTGRSSDRYTKEYIRSLGYDDSTDDINKGREKDFLYLFWKSKVPYASG</sequence>